<evidence type="ECO:0000259" key="2">
    <source>
        <dbReference type="Pfam" id="PF00561"/>
    </source>
</evidence>
<protein>
    <recommendedName>
        <fullName evidence="2">AB hydrolase-1 domain-containing protein</fullName>
    </recommendedName>
</protein>
<dbReference type="InterPro" id="IPR052920">
    <property type="entry name" value="DNA-binding_regulatory"/>
</dbReference>
<comment type="caution">
    <text evidence="3">The sequence shown here is derived from an EMBL/GenBank/DDBJ whole genome shotgun (WGS) entry which is preliminary data.</text>
</comment>
<evidence type="ECO:0000313" key="3">
    <source>
        <dbReference type="EMBL" id="CAD8083561.1"/>
    </source>
</evidence>
<dbReference type="OrthoDB" id="10249433at2759"/>
<dbReference type="Proteomes" id="UP000692954">
    <property type="component" value="Unassembled WGS sequence"/>
</dbReference>
<organism evidence="3 4">
    <name type="scientific">Paramecium sonneborni</name>
    <dbReference type="NCBI Taxonomy" id="65129"/>
    <lineage>
        <taxon>Eukaryota</taxon>
        <taxon>Sar</taxon>
        <taxon>Alveolata</taxon>
        <taxon>Ciliophora</taxon>
        <taxon>Intramacronucleata</taxon>
        <taxon>Oligohymenophorea</taxon>
        <taxon>Peniculida</taxon>
        <taxon>Parameciidae</taxon>
        <taxon>Paramecium</taxon>
    </lineage>
</organism>
<sequence length="392" mass="44604">MFSSLSTGYDDLWKAIIRPPRDNEYTEQDLGPSQFKIQGVQIKRKDFQIKNKRGLKLECSFFEPVQKPCEQLPCVIYLHGNSSNRLECLPSLEGLLPQYIQVFSFDFAGCGKSEGDYISLGWYERDDVEVVVEWLRQSNKVSTIGLWGRSIGAVTALMHADRDPSIAGLVLDSAFSNLKSLAEELAKQYAQKVPSFAISAGLSMIRKTIQSKANFDIENINPLKNHVSKAFIPAFFIAADEDIFVLPHHTKKLYDAYAGDKNISIVPGDHNSSRPSYVMNSIAIFFYNTLQVKYLVPEFKPDQQKPDNNNQFEDFNLINRYNNHVGNAFQVQGAINELDDDEDLKRAIEESLKISDQEPNQQNQENQQNRPQVQPYKQSEDLLKFSDDESLL</sequence>
<dbReference type="AlphaFoldDB" id="A0A8S1MZN7"/>
<dbReference type="PANTHER" id="PTHR43358">
    <property type="entry name" value="ALPHA/BETA-HYDROLASE"/>
    <property type="match status" value="1"/>
</dbReference>
<accession>A0A8S1MZN7</accession>
<feature type="compositionally biased region" description="Low complexity" evidence="1">
    <location>
        <begin position="357"/>
        <end position="375"/>
    </location>
</feature>
<proteinExistence type="predicted"/>
<dbReference type="PROSITE" id="PS50330">
    <property type="entry name" value="UIM"/>
    <property type="match status" value="1"/>
</dbReference>
<dbReference type="InterPro" id="IPR000073">
    <property type="entry name" value="AB_hydrolase_1"/>
</dbReference>
<evidence type="ECO:0000313" key="4">
    <source>
        <dbReference type="Proteomes" id="UP000692954"/>
    </source>
</evidence>
<name>A0A8S1MZN7_9CILI</name>
<dbReference type="PANTHER" id="PTHR43358:SF4">
    <property type="entry name" value="ALPHA_BETA HYDROLASE FOLD-1 DOMAIN-CONTAINING PROTEIN"/>
    <property type="match status" value="1"/>
</dbReference>
<keyword evidence="4" id="KW-1185">Reference proteome</keyword>
<feature type="region of interest" description="Disordered" evidence="1">
    <location>
        <begin position="351"/>
        <end position="392"/>
    </location>
</feature>
<dbReference type="InterPro" id="IPR003903">
    <property type="entry name" value="UIM_dom"/>
</dbReference>
<gene>
    <name evidence="3" type="ORF">PSON_ATCC_30995.1.T0450149</name>
</gene>
<reference evidence="3" key="1">
    <citation type="submission" date="2021-01" db="EMBL/GenBank/DDBJ databases">
        <authorList>
            <consortium name="Genoscope - CEA"/>
            <person name="William W."/>
        </authorList>
    </citation>
    <scope>NUCLEOTIDE SEQUENCE</scope>
</reference>
<evidence type="ECO:0000256" key="1">
    <source>
        <dbReference type="SAM" id="MobiDB-lite"/>
    </source>
</evidence>
<dbReference type="EMBL" id="CAJJDN010000045">
    <property type="protein sequence ID" value="CAD8083561.1"/>
    <property type="molecule type" value="Genomic_DNA"/>
</dbReference>
<feature type="domain" description="AB hydrolase-1" evidence="2">
    <location>
        <begin position="74"/>
        <end position="196"/>
    </location>
</feature>
<dbReference type="Pfam" id="PF00561">
    <property type="entry name" value="Abhydrolase_1"/>
    <property type="match status" value="1"/>
</dbReference>
<feature type="compositionally biased region" description="Basic and acidic residues" evidence="1">
    <location>
        <begin position="378"/>
        <end position="392"/>
    </location>
</feature>